<dbReference type="RefSeq" id="WP_012233670.1">
    <property type="nucleotide sequence ID" value="NC_010162.1"/>
</dbReference>
<dbReference type="CAZy" id="GT4">
    <property type="family name" value="Glycosyltransferase Family 4"/>
</dbReference>
<dbReference type="EC" id="2.4.-.-" evidence="3"/>
<dbReference type="InterPro" id="IPR001296">
    <property type="entry name" value="Glyco_trans_1"/>
</dbReference>
<evidence type="ECO:0000313" key="3">
    <source>
        <dbReference type="EMBL" id="CAN91193.1"/>
    </source>
</evidence>
<dbReference type="GO" id="GO:0016757">
    <property type="term" value="F:glycosyltransferase activity"/>
    <property type="evidence" value="ECO:0007669"/>
    <property type="project" value="UniProtKB-KW"/>
</dbReference>
<dbReference type="PANTHER" id="PTHR12526">
    <property type="entry name" value="GLYCOSYLTRANSFERASE"/>
    <property type="match status" value="1"/>
</dbReference>
<dbReference type="EMBL" id="AM746676">
    <property type="protein sequence ID" value="CAN91193.1"/>
    <property type="molecule type" value="Genomic_DNA"/>
</dbReference>
<dbReference type="CDD" id="cd03794">
    <property type="entry name" value="GT4_WbuB-like"/>
    <property type="match status" value="1"/>
</dbReference>
<keyword evidence="3" id="KW-0328">Glycosyltransferase</keyword>
<dbReference type="Proteomes" id="UP000002139">
    <property type="component" value="Chromosome"/>
</dbReference>
<accession>A9EZQ3</accession>
<dbReference type="InterPro" id="IPR028098">
    <property type="entry name" value="Glyco_trans_4-like_N"/>
</dbReference>
<evidence type="ECO:0000313" key="4">
    <source>
        <dbReference type="Proteomes" id="UP000002139"/>
    </source>
</evidence>
<gene>
    <name evidence="3" type="ordered locus">sce1036</name>
</gene>
<evidence type="ECO:0000259" key="1">
    <source>
        <dbReference type="Pfam" id="PF00534"/>
    </source>
</evidence>
<name>A9EZQ3_SORC5</name>
<dbReference type="Pfam" id="PF13579">
    <property type="entry name" value="Glyco_trans_4_4"/>
    <property type="match status" value="1"/>
</dbReference>
<dbReference type="BioCyc" id="SCEL448385:SCE_RS05405-MONOMER"/>
<reference evidence="3 4" key="1">
    <citation type="journal article" date="2007" name="Nat. Biotechnol.">
        <title>Complete genome sequence of the myxobacterium Sorangium cellulosum.</title>
        <authorList>
            <person name="Schneiker S."/>
            <person name="Perlova O."/>
            <person name="Kaiser O."/>
            <person name="Gerth K."/>
            <person name="Alici A."/>
            <person name="Altmeyer M.O."/>
            <person name="Bartels D."/>
            <person name="Bekel T."/>
            <person name="Beyer S."/>
            <person name="Bode E."/>
            <person name="Bode H.B."/>
            <person name="Bolten C.J."/>
            <person name="Choudhuri J.V."/>
            <person name="Doss S."/>
            <person name="Elnakady Y.A."/>
            <person name="Frank B."/>
            <person name="Gaigalat L."/>
            <person name="Goesmann A."/>
            <person name="Groeger C."/>
            <person name="Gross F."/>
            <person name="Jelsbak L."/>
            <person name="Jelsbak L."/>
            <person name="Kalinowski J."/>
            <person name="Kegler C."/>
            <person name="Knauber T."/>
            <person name="Konietzny S."/>
            <person name="Kopp M."/>
            <person name="Krause L."/>
            <person name="Krug D."/>
            <person name="Linke B."/>
            <person name="Mahmud T."/>
            <person name="Martinez-Arias R."/>
            <person name="McHardy A.C."/>
            <person name="Merai M."/>
            <person name="Meyer F."/>
            <person name="Mormann S."/>
            <person name="Munoz-Dorado J."/>
            <person name="Perez J."/>
            <person name="Pradella S."/>
            <person name="Rachid S."/>
            <person name="Raddatz G."/>
            <person name="Rosenau F."/>
            <person name="Rueckert C."/>
            <person name="Sasse F."/>
            <person name="Scharfe M."/>
            <person name="Schuster S.C."/>
            <person name="Suen G."/>
            <person name="Treuner-Lange A."/>
            <person name="Velicer G.J."/>
            <person name="Vorholter F.-J."/>
            <person name="Weissman K.J."/>
            <person name="Welch R.D."/>
            <person name="Wenzel S.C."/>
            <person name="Whitworth D.E."/>
            <person name="Wilhelm S."/>
            <person name="Wittmann C."/>
            <person name="Bloecker H."/>
            <person name="Puehler A."/>
            <person name="Mueller R."/>
        </authorList>
    </citation>
    <scope>NUCLEOTIDE SEQUENCE [LARGE SCALE GENOMIC DNA]</scope>
    <source>
        <strain evidence="4">So ce56</strain>
    </source>
</reference>
<dbReference type="HOGENOM" id="CLU_009583_11_2_7"/>
<dbReference type="SUPFAM" id="SSF53756">
    <property type="entry name" value="UDP-Glycosyltransferase/glycogen phosphorylase"/>
    <property type="match status" value="1"/>
</dbReference>
<dbReference type="eggNOG" id="COG0438">
    <property type="taxonomic scope" value="Bacteria"/>
</dbReference>
<protein>
    <submittedName>
        <fullName evidence="3">Glycosyltransferase</fullName>
        <ecNumber evidence="3">2.4.-.-</ecNumber>
    </submittedName>
</protein>
<dbReference type="KEGG" id="scl:sce1036"/>
<organism evidence="3 4">
    <name type="scientific">Sorangium cellulosum (strain So ce56)</name>
    <name type="common">Polyangium cellulosum (strain So ce56)</name>
    <dbReference type="NCBI Taxonomy" id="448385"/>
    <lineage>
        <taxon>Bacteria</taxon>
        <taxon>Pseudomonadati</taxon>
        <taxon>Myxococcota</taxon>
        <taxon>Polyangia</taxon>
        <taxon>Polyangiales</taxon>
        <taxon>Polyangiaceae</taxon>
        <taxon>Sorangium</taxon>
    </lineage>
</organism>
<keyword evidence="4" id="KW-1185">Reference proteome</keyword>
<feature type="domain" description="Glycosyl transferase family 1" evidence="1">
    <location>
        <begin position="220"/>
        <end position="380"/>
    </location>
</feature>
<keyword evidence="3" id="KW-0808">Transferase</keyword>
<dbReference type="PANTHER" id="PTHR12526:SF609">
    <property type="entry name" value="LIPOPOLYSACCHARIDE BIOSYNTHESIS PROTEIN"/>
    <property type="match status" value="1"/>
</dbReference>
<dbReference type="Gene3D" id="3.40.50.2000">
    <property type="entry name" value="Glycogen Phosphorylase B"/>
    <property type="match status" value="2"/>
</dbReference>
<dbReference type="AlphaFoldDB" id="A9EZQ3"/>
<dbReference type="STRING" id="448385.sce1036"/>
<evidence type="ECO:0000259" key="2">
    <source>
        <dbReference type="Pfam" id="PF13579"/>
    </source>
</evidence>
<feature type="domain" description="Glycosyltransferase subfamily 4-like N-terminal" evidence="2">
    <location>
        <begin position="19"/>
        <end position="198"/>
    </location>
</feature>
<sequence length="409" mass="45258">MKILLLSQWYHPEPIARPHLLAEALAERGHQVTVVTAFPNYPHGRTYPGYRQRLWDVEHASGTRVIRLPTYPDHSRSRVRRTLNYASFAASTALLGTALSGPADVAWVHNPPPSHAIAASWLAALRRIPWIYEVQDLWPETAAASGMLDSRLVFAGIDRVNRALFRRAAAITVISPGLERELSRKGVSTDKVHLIPNWADDRIYRPVEPDPGLAAEHGLSGRFVVLFAGNMGPAQALSSVLDAADRLRDLTDVRFVMVGDGNDALRLRREAEARALSNVVFIGQQPHERMPHFFALADVVLSHLRRDPRFEITIPSKISAYMAAARPVLVAAGGDPADLVRSSGAGLACEPEDPAALADAVRRFHGMTPEARRAMGEAGRLYFLRWFTREPLVRRYEEIFARAAGESSS</sequence>
<dbReference type="Pfam" id="PF00534">
    <property type="entry name" value="Glycos_transf_1"/>
    <property type="match status" value="1"/>
</dbReference>
<proteinExistence type="predicted"/>